<dbReference type="STRING" id="1714354.BLL40_04690"/>
<proteinExistence type="predicted"/>
<dbReference type="Proteomes" id="UP000186524">
    <property type="component" value="Unassembled WGS sequence"/>
</dbReference>
<dbReference type="EMBL" id="MRWQ01000004">
    <property type="protein sequence ID" value="OKL37606.1"/>
    <property type="molecule type" value="Genomic_DNA"/>
</dbReference>
<dbReference type="RefSeq" id="WP_073710757.1">
    <property type="nucleotide sequence ID" value="NZ_MRWQ01000004.1"/>
</dbReference>
<keyword evidence="2" id="KW-1185">Reference proteome</keyword>
<dbReference type="AlphaFoldDB" id="A0A1Q5P5S6"/>
<name>A0A1Q5P5S6_9BACI</name>
<sequence>MEHKLSCVADMREIRKILINEFERYRFYRYTLMPRWEGNEEIPDPTYSPDQQEAINNYCAKIESAVSMLPCRERDLIQERYLSVESEYLTDIEMYQQRMKPTISAAAYRSCKNKAMQKLAFYLGMLIRMDSVDD</sequence>
<evidence type="ECO:0008006" key="3">
    <source>
        <dbReference type="Google" id="ProtNLM"/>
    </source>
</evidence>
<protein>
    <recommendedName>
        <fullName evidence="3">ArpU family transcriptional regulator</fullName>
    </recommendedName>
</protein>
<evidence type="ECO:0000313" key="2">
    <source>
        <dbReference type="Proteomes" id="UP000186524"/>
    </source>
</evidence>
<organism evidence="1 2">
    <name type="scientific">Domibacillus mangrovi</name>
    <dbReference type="NCBI Taxonomy" id="1714354"/>
    <lineage>
        <taxon>Bacteria</taxon>
        <taxon>Bacillati</taxon>
        <taxon>Bacillota</taxon>
        <taxon>Bacilli</taxon>
        <taxon>Bacillales</taxon>
        <taxon>Bacillaceae</taxon>
        <taxon>Domibacillus</taxon>
    </lineage>
</organism>
<dbReference type="OrthoDB" id="1797434at2"/>
<reference evidence="1 2" key="1">
    <citation type="submission" date="2016-12" db="EMBL/GenBank/DDBJ databases">
        <title>Domibacillus sp. SAOS 44 whole genome sequencing.</title>
        <authorList>
            <person name="Verma A."/>
            <person name="Krishnamurthi S."/>
        </authorList>
    </citation>
    <scope>NUCLEOTIDE SEQUENCE [LARGE SCALE GENOMIC DNA]</scope>
    <source>
        <strain evidence="1 2">SAOS 44</strain>
    </source>
</reference>
<comment type="caution">
    <text evidence="1">The sequence shown here is derived from an EMBL/GenBank/DDBJ whole genome shotgun (WGS) entry which is preliminary data.</text>
</comment>
<accession>A0A1Q5P5S6</accession>
<evidence type="ECO:0000313" key="1">
    <source>
        <dbReference type="EMBL" id="OKL37606.1"/>
    </source>
</evidence>
<gene>
    <name evidence="1" type="ORF">BLL40_04690</name>
</gene>